<dbReference type="Pfam" id="PF00392">
    <property type="entry name" value="GntR"/>
    <property type="match status" value="1"/>
</dbReference>
<dbReference type="PROSITE" id="PS50949">
    <property type="entry name" value="HTH_GNTR"/>
    <property type="match status" value="1"/>
</dbReference>
<reference evidence="7 8" key="1">
    <citation type="submission" date="2017-04" db="EMBL/GenBank/DDBJ databases">
        <title>Complete genome sequence of Flavobacterium kingsejong AJ004.</title>
        <authorList>
            <person name="Lee P.C."/>
        </authorList>
    </citation>
    <scope>NUCLEOTIDE SEQUENCE [LARGE SCALE GENOMIC DNA]</scope>
    <source>
        <strain evidence="7 8">AJ004</strain>
    </source>
</reference>
<evidence type="ECO:0000256" key="1">
    <source>
        <dbReference type="ARBA" id="ARBA00005384"/>
    </source>
</evidence>
<dbReference type="Gene3D" id="1.10.10.10">
    <property type="entry name" value="Winged helix-like DNA-binding domain superfamily/Winged helix DNA-binding domain"/>
    <property type="match status" value="1"/>
</dbReference>
<dbReference type="InterPro" id="IPR051446">
    <property type="entry name" value="HTH_trans_reg/aminotransferase"/>
</dbReference>
<dbReference type="InterPro" id="IPR000524">
    <property type="entry name" value="Tscrpt_reg_HTH_GntR"/>
</dbReference>
<name>A0A2S1LP58_9FLAO</name>
<dbReference type="GO" id="GO:0030170">
    <property type="term" value="F:pyridoxal phosphate binding"/>
    <property type="evidence" value="ECO:0007669"/>
    <property type="project" value="InterPro"/>
</dbReference>
<dbReference type="KEGG" id="fki:FK004_09890"/>
<dbReference type="Gene3D" id="3.40.640.10">
    <property type="entry name" value="Type I PLP-dependent aspartate aminotransferase-like (Major domain)"/>
    <property type="match status" value="1"/>
</dbReference>
<dbReference type="GO" id="GO:0003677">
    <property type="term" value="F:DNA binding"/>
    <property type="evidence" value="ECO:0007669"/>
    <property type="project" value="UniProtKB-KW"/>
</dbReference>
<dbReference type="CDD" id="cd00609">
    <property type="entry name" value="AAT_like"/>
    <property type="match status" value="1"/>
</dbReference>
<protein>
    <submittedName>
        <fullName evidence="7">GntR family transcriptional regulator</fullName>
    </submittedName>
</protein>
<dbReference type="InterPro" id="IPR036388">
    <property type="entry name" value="WH-like_DNA-bd_sf"/>
</dbReference>
<evidence type="ECO:0000256" key="3">
    <source>
        <dbReference type="ARBA" id="ARBA00023015"/>
    </source>
</evidence>
<dbReference type="Gene3D" id="3.90.1150.10">
    <property type="entry name" value="Aspartate Aminotransferase, domain 1"/>
    <property type="match status" value="1"/>
</dbReference>
<feature type="domain" description="HTH gntR-type" evidence="6">
    <location>
        <begin position="2"/>
        <end position="70"/>
    </location>
</feature>
<dbReference type="InterPro" id="IPR015424">
    <property type="entry name" value="PyrdxlP-dep_Trfase"/>
</dbReference>
<dbReference type="PANTHER" id="PTHR46577:SF2">
    <property type="entry name" value="TRANSCRIPTIONAL REGULATORY PROTEIN"/>
    <property type="match status" value="1"/>
</dbReference>
<keyword evidence="5" id="KW-0804">Transcription</keyword>
<dbReference type="EMBL" id="CP020919">
    <property type="protein sequence ID" value="AWG25524.1"/>
    <property type="molecule type" value="Genomic_DNA"/>
</dbReference>
<dbReference type="InterPro" id="IPR015422">
    <property type="entry name" value="PyrdxlP-dep_Trfase_small"/>
</dbReference>
<keyword evidence="2" id="KW-0663">Pyridoxal phosphate</keyword>
<evidence type="ECO:0000313" key="7">
    <source>
        <dbReference type="EMBL" id="AWG25524.1"/>
    </source>
</evidence>
<dbReference type="SMART" id="SM00345">
    <property type="entry name" value="HTH_GNTR"/>
    <property type="match status" value="1"/>
</dbReference>
<dbReference type="PANTHER" id="PTHR46577">
    <property type="entry name" value="HTH-TYPE TRANSCRIPTIONAL REGULATORY PROTEIN GABR"/>
    <property type="match status" value="1"/>
</dbReference>
<dbReference type="Pfam" id="PF00155">
    <property type="entry name" value="Aminotran_1_2"/>
    <property type="match status" value="1"/>
</dbReference>
<dbReference type="SUPFAM" id="SSF53383">
    <property type="entry name" value="PLP-dependent transferases"/>
    <property type="match status" value="1"/>
</dbReference>
<dbReference type="AlphaFoldDB" id="A0A2S1LP58"/>
<sequence>MKYKYETIADTLREEITGGKYKAGDKLPSVRELKSRHQSSVTTIQMVYESLIVQGLVESVPKSGYYVSEAIPPILPKHQAKKQLPDVFFRDNLAAITKHPEKQWAEFNVAMAGDLLVPQKLILRTMQHVIREKGTRLLRYYPSNGSEELRIQIAAQARQHAIFLNPENLIITDGALQALYIALSAVCMSNDIIAVESPCVFSVLEVIRMLGLSVIEIPVDPEKGFDIDFLEAAIKDTPVKAVVLTPNFHNPTGKMLSDTGKKKIIAIAVEHSIAIIENDIYGDLNFSGDRPRTIQSWDESGLVLTFSSYSKTLAGGIRLGWLSPGRFFEKAEQLKFSLGSTVAPVYQETVCRLLETKSYDRHIRRFRMQLAKQARQAIVLLGRYFPEHTFFVPPQGGYAIWVRTAEGTDMQQFYAYCEALGIRFTPGTTFSLTPNYSNYFRIVFADAFTPLREKALKAAGKGFRDL</sequence>
<dbReference type="InterPro" id="IPR036390">
    <property type="entry name" value="WH_DNA-bd_sf"/>
</dbReference>
<dbReference type="SUPFAM" id="SSF46785">
    <property type="entry name" value="Winged helix' DNA-binding domain"/>
    <property type="match status" value="1"/>
</dbReference>
<dbReference type="InterPro" id="IPR004839">
    <property type="entry name" value="Aminotransferase_I/II_large"/>
</dbReference>
<evidence type="ECO:0000313" key="8">
    <source>
        <dbReference type="Proteomes" id="UP000244677"/>
    </source>
</evidence>
<dbReference type="RefSeq" id="WP_108737113.1">
    <property type="nucleotide sequence ID" value="NZ_CP020919.1"/>
</dbReference>
<keyword evidence="4" id="KW-0238">DNA-binding</keyword>
<evidence type="ECO:0000256" key="5">
    <source>
        <dbReference type="ARBA" id="ARBA00023163"/>
    </source>
</evidence>
<dbReference type="InterPro" id="IPR015421">
    <property type="entry name" value="PyrdxlP-dep_Trfase_major"/>
</dbReference>
<dbReference type="GO" id="GO:0003700">
    <property type="term" value="F:DNA-binding transcription factor activity"/>
    <property type="evidence" value="ECO:0007669"/>
    <property type="project" value="InterPro"/>
</dbReference>
<gene>
    <name evidence="7" type="ORF">FK004_09890</name>
</gene>
<evidence type="ECO:0000256" key="4">
    <source>
        <dbReference type="ARBA" id="ARBA00023125"/>
    </source>
</evidence>
<keyword evidence="3" id="KW-0805">Transcription regulation</keyword>
<proteinExistence type="inferred from homology"/>
<keyword evidence="8" id="KW-1185">Reference proteome</keyword>
<accession>A0A2S1LP58</accession>
<organism evidence="7 8">
    <name type="scientific">Flavobacterium kingsejongi</name>
    <dbReference type="NCBI Taxonomy" id="1678728"/>
    <lineage>
        <taxon>Bacteria</taxon>
        <taxon>Pseudomonadati</taxon>
        <taxon>Bacteroidota</taxon>
        <taxon>Flavobacteriia</taxon>
        <taxon>Flavobacteriales</taxon>
        <taxon>Flavobacteriaceae</taxon>
        <taxon>Flavobacterium</taxon>
    </lineage>
</organism>
<dbReference type="OrthoDB" id="9802328at2"/>
<comment type="similarity">
    <text evidence="1">In the C-terminal section; belongs to the class-I pyridoxal-phosphate-dependent aminotransferase family.</text>
</comment>
<dbReference type="Proteomes" id="UP000244677">
    <property type="component" value="Chromosome"/>
</dbReference>
<evidence type="ECO:0000256" key="2">
    <source>
        <dbReference type="ARBA" id="ARBA00022898"/>
    </source>
</evidence>
<dbReference type="CDD" id="cd07377">
    <property type="entry name" value="WHTH_GntR"/>
    <property type="match status" value="1"/>
</dbReference>
<evidence type="ECO:0000259" key="6">
    <source>
        <dbReference type="PROSITE" id="PS50949"/>
    </source>
</evidence>